<reference evidence="1 2" key="1">
    <citation type="journal article" date="2020" name="Front. Microbiol.">
        <title>Design of Bacterial Strain-Specific qPCR Assays Using NGS Data and Publicly Available Resources and Its Application to Track Biocontrol Strains.</title>
        <authorList>
            <person name="Hernandez I."/>
            <person name="Sant C."/>
            <person name="Martinez R."/>
            <person name="Fernandez C."/>
        </authorList>
    </citation>
    <scope>NUCLEOTIDE SEQUENCE [LARGE SCALE GENOMIC DNA]</scope>
    <source>
        <strain evidence="1 2">B24</strain>
    </source>
</reference>
<dbReference type="Pfam" id="PF25595">
    <property type="entry name" value="Phage_TTP_16"/>
    <property type="match status" value="1"/>
</dbReference>
<evidence type="ECO:0000313" key="1">
    <source>
        <dbReference type="EMBL" id="QMU97845.1"/>
    </source>
</evidence>
<gene>
    <name evidence="1" type="ORF">FVO59_11985</name>
</gene>
<protein>
    <submittedName>
        <fullName evidence="1">Uncharacterized protein</fullName>
    </submittedName>
</protein>
<organism evidence="1 2">
    <name type="scientific">Microbacterium esteraromaticum</name>
    <dbReference type="NCBI Taxonomy" id="57043"/>
    <lineage>
        <taxon>Bacteria</taxon>
        <taxon>Bacillati</taxon>
        <taxon>Actinomycetota</taxon>
        <taxon>Actinomycetes</taxon>
        <taxon>Micrococcales</taxon>
        <taxon>Microbacteriaceae</taxon>
        <taxon>Microbacterium</taxon>
    </lineage>
</organism>
<accession>A0A7D8AK47</accession>
<proteinExistence type="predicted"/>
<dbReference type="AlphaFoldDB" id="A0A7D8AK47"/>
<dbReference type="InterPro" id="IPR058009">
    <property type="entry name" value="TTP_Phage_16"/>
</dbReference>
<dbReference type="RefSeq" id="WP_182252852.1">
    <property type="nucleotide sequence ID" value="NZ_CP043732.1"/>
</dbReference>
<evidence type="ECO:0000313" key="2">
    <source>
        <dbReference type="Proteomes" id="UP000515708"/>
    </source>
</evidence>
<sequence>MTLTIPAGVPSMGTRRVVFIPGTVADIDAITAVEANAGENISCYIMRSNGLTKSLTENKITDSRYCSAQDFQRFGSKQKEMGLAYSTNLNTPTDDEARLALVEGTEGILVEFFQVDEDAETFATGDWYQATPVQLGEQNIPPVEDNAIDRIEQAAAVTGAWTPLRQLVAGA</sequence>
<dbReference type="EMBL" id="CP043732">
    <property type="protein sequence ID" value="QMU97845.1"/>
    <property type="molecule type" value="Genomic_DNA"/>
</dbReference>
<dbReference type="Proteomes" id="UP000515708">
    <property type="component" value="Chromosome"/>
</dbReference>
<name>A0A7D8AK47_9MICO</name>